<feature type="binding site" evidence="7">
    <location>
        <position position="241"/>
    </location>
    <ligand>
        <name>(6S)-NADPHX</name>
        <dbReference type="ChEBI" id="CHEBI:64076"/>
    </ligand>
</feature>
<evidence type="ECO:0000256" key="5">
    <source>
        <dbReference type="ARBA" id="ARBA00023239"/>
    </source>
</evidence>
<keyword evidence="7" id="KW-0597">Phosphoprotein</keyword>
<reference evidence="11 12" key="1">
    <citation type="submission" date="2020-07" db="EMBL/GenBank/DDBJ databases">
        <title>Trichoderma asperellum IC-1 whole genome shotgun sequence.</title>
        <authorList>
            <person name="Kanamasa S."/>
            <person name="Takahashi H."/>
        </authorList>
    </citation>
    <scope>NUCLEOTIDE SEQUENCE [LARGE SCALE GENOMIC DNA]</scope>
    <source>
        <strain evidence="11 12">IC-1</strain>
    </source>
</reference>
<dbReference type="Proteomes" id="UP000517252">
    <property type="component" value="Unassembled WGS sequence"/>
</dbReference>
<evidence type="ECO:0000313" key="11">
    <source>
        <dbReference type="EMBL" id="GFP58130.1"/>
    </source>
</evidence>
<keyword evidence="2 7" id="KW-0067">ATP-binding</keyword>
<evidence type="ECO:0000256" key="8">
    <source>
        <dbReference type="SAM" id="Coils"/>
    </source>
</evidence>
<feature type="compositionally biased region" description="Basic and acidic residues" evidence="9">
    <location>
        <begin position="709"/>
        <end position="720"/>
    </location>
</feature>
<feature type="binding site" evidence="7">
    <location>
        <begin position="172"/>
        <end position="178"/>
    </location>
    <ligand>
        <name>(6S)-NADPHX</name>
        <dbReference type="ChEBI" id="CHEBI:64076"/>
    </ligand>
</feature>
<sequence length="742" mass="82736">MSASTRSVLGKVRRMVPPLLDSFHKGQLGRVAVIGGSEDYTGAPYFSAMASARLGCDMSHVICTPAAAAVVKTYSPNLMVHPLMRQSSGKAETDPDPDQVARRINEMLGRLHVLVVGPGLGRDPLMQATVARVIKAAREAEMPVVLDADALQLVQKDPGVIRGYKYAVLTPNVVEFKRLCDALNIDVGDQNTETGKVEKLAKELGGVTIIQKGSKDFISNGNVTLVSDLEGGKKRSAGQGDTLTGAVATFLGWRKAYHDGLWKDHENPALGEDETMGLAAFAGSAITRIVMASMPGNTRLDGHLPPLKIEMPDFIDGMSEEDSQFPQYFAAVKGYHQQAVNMTETEQLEYQDLLRSKLYYIFSSAIDKPSNHRVYKSGRTQPTWAKYILLTSIYGDRVSIRQLFSNLGNLHIDDYTAEYRRWHPLTILDPPPNAFTPVNTPAPLPNASPSTHNLPAAASTEIQDHAPSPEVASTIDPLPLPASFRPPLSLLDIHRRLRVFENGLKKRKFEKEFADVLAKRQKRKPLGDSLDNNVAIDPPPPEGHETLSIPFPDIRRLLKDLEIRLMADMTITFEGEERTRNESFSYFDICVQTLLEDFEQRLKEYVDRSREQTCSHVDTRCNELSIQIDSIDRNELVNIESRLGTLIHQRFNALETRNKILDSRLDSLNNAINGQYKGIESQIKDMRDQSHLSHYVFAEKLSELVKAEHKDASTQTERLEQSVSTQTEQIVSKTRDWAAQTD</sequence>
<feature type="compositionally biased region" description="Polar residues" evidence="9">
    <location>
        <begin position="721"/>
        <end position="732"/>
    </location>
</feature>
<dbReference type="NCBIfam" id="TIGR00196">
    <property type="entry name" value="yjeF_cterm"/>
    <property type="match status" value="1"/>
</dbReference>
<dbReference type="InterPro" id="IPR017953">
    <property type="entry name" value="Carbohydrate_kinase_pred_CS"/>
</dbReference>
<dbReference type="AlphaFoldDB" id="A0A6V8R0P4"/>
<comment type="caution">
    <text evidence="11">The sequence shown here is derived from an EMBL/GenBank/DDBJ whole genome shotgun (WGS) entry which is preliminary data.</text>
</comment>
<keyword evidence="7" id="KW-0963">Cytoplasm</keyword>
<keyword evidence="5 7" id="KW-0456">Lyase</keyword>
<dbReference type="EC" id="4.2.1.93" evidence="7"/>
<comment type="cofactor">
    <cofactor evidence="7">
        <name>Mg(2+)</name>
        <dbReference type="ChEBI" id="CHEBI:18420"/>
    </cofactor>
</comment>
<dbReference type="HAMAP" id="MF_01965">
    <property type="entry name" value="NADHX_dehydratase"/>
    <property type="match status" value="1"/>
</dbReference>
<keyword evidence="8" id="KW-0175">Coiled coil</keyword>
<feature type="coiled-coil region" evidence="8">
    <location>
        <begin position="651"/>
        <end position="689"/>
    </location>
</feature>
<dbReference type="GO" id="GO:0047453">
    <property type="term" value="F:ATP-dependent NAD(P)H-hydrate dehydratase activity"/>
    <property type="evidence" value="ECO:0007669"/>
    <property type="project" value="UniProtKB-UniRule"/>
</dbReference>
<evidence type="ECO:0000256" key="9">
    <source>
        <dbReference type="SAM" id="MobiDB-lite"/>
    </source>
</evidence>
<proteinExistence type="inferred from homology"/>
<evidence type="ECO:0000256" key="7">
    <source>
        <dbReference type="HAMAP-Rule" id="MF_03157"/>
    </source>
</evidence>
<dbReference type="Gene3D" id="3.40.1190.20">
    <property type="match status" value="1"/>
</dbReference>
<comment type="function">
    <text evidence="7">Catalyzes the dehydration of the S-form of NAD(P)HX at the expense of ATP, which is converted to ADP. Together with NAD(P)HX epimerase, which catalyzes the epimerization of the S- and R-forms, the enzyme allows the repair of both epimers of NAD(P)HX, a damaged form of NAD(P)H that is a result of enzymatic or heat-dependent hydration.</text>
</comment>
<dbReference type="GO" id="GO:0110051">
    <property type="term" value="P:metabolite repair"/>
    <property type="evidence" value="ECO:0007669"/>
    <property type="project" value="TreeGrafter"/>
</dbReference>
<protein>
    <recommendedName>
        <fullName evidence="7">ATP-dependent (S)-NAD(P)H-hydrate dehydratase</fullName>
        <ecNumber evidence="7">4.2.1.93</ecNumber>
    </recommendedName>
    <alternativeName>
        <fullName evidence="7">ATP-dependent NAD(P)HX dehydratase</fullName>
    </alternativeName>
</protein>
<dbReference type="PROSITE" id="PS01050">
    <property type="entry name" value="YJEF_C_2"/>
    <property type="match status" value="1"/>
</dbReference>
<dbReference type="GO" id="GO:0005737">
    <property type="term" value="C:cytoplasm"/>
    <property type="evidence" value="ECO:0007669"/>
    <property type="project" value="UniProtKB-SubCell"/>
</dbReference>
<feature type="region of interest" description="Disordered" evidence="9">
    <location>
        <begin position="528"/>
        <end position="548"/>
    </location>
</feature>
<dbReference type="CDD" id="cd01171">
    <property type="entry name" value="YXKO-related"/>
    <property type="match status" value="1"/>
</dbReference>
<dbReference type="PANTHER" id="PTHR12592:SF0">
    <property type="entry name" value="ATP-DEPENDENT (S)-NAD(P)H-HYDRATE DEHYDRATASE"/>
    <property type="match status" value="1"/>
</dbReference>
<evidence type="ECO:0000256" key="4">
    <source>
        <dbReference type="ARBA" id="ARBA00023027"/>
    </source>
</evidence>
<dbReference type="PANTHER" id="PTHR12592">
    <property type="entry name" value="ATP-DEPENDENT (S)-NAD(P)H-HYDRATE DEHYDRATASE FAMILY MEMBER"/>
    <property type="match status" value="1"/>
</dbReference>
<accession>A0A6V8R0P4</accession>
<feature type="domain" description="YjeF C-terminal" evidence="10">
    <location>
        <begin position="8"/>
        <end position="318"/>
    </location>
</feature>
<keyword evidence="4 7" id="KW-0520">NAD</keyword>
<comment type="catalytic activity">
    <reaction evidence="7">
        <text>(6S)-NADHX + ATP = ADP + phosphate + NADH + H(+)</text>
        <dbReference type="Rhea" id="RHEA:19017"/>
        <dbReference type="ChEBI" id="CHEBI:15378"/>
        <dbReference type="ChEBI" id="CHEBI:30616"/>
        <dbReference type="ChEBI" id="CHEBI:43474"/>
        <dbReference type="ChEBI" id="CHEBI:57945"/>
        <dbReference type="ChEBI" id="CHEBI:64074"/>
        <dbReference type="ChEBI" id="CHEBI:456216"/>
        <dbReference type="EC" id="4.2.1.93"/>
    </reaction>
</comment>
<feature type="region of interest" description="Disordered" evidence="9">
    <location>
        <begin position="433"/>
        <end position="454"/>
    </location>
</feature>
<dbReference type="OrthoDB" id="8110916at2759"/>
<dbReference type="InterPro" id="IPR029056">
    <property type="entry name" value="Ribokinase-like"/>
</dbReference>
<feature type="binding site" evidence="7">
    <location>
        <begin position="212"/>
        <end position="216"/>
    </location>
    <ligand>
        <name>ATP</name>
        <dbReference type="ChEBI" id="CHEBI:30616"/>
    </ligand>
</feature>
<evidence type="ECO:0000256" key="1">
    <source>
        <dbReference type="ARBA" id="ARBA00022741"/>
    </source>
</evidence>
<evidence type="ECO:0000259" key="10">
    <source>
        <dbReference type="PROSITE" id="PS51383"/>
    </source>
</evidence>
<dbReference type="GO" id="GO:0046496">
    <property type="term" value="P:nicotinamide nucleotide metabolic process"/>
    <property type="evidence" value="ECO:0007669"/>
    <property type="project" value="UniProtKB-UniRule"/>
</dbReference>
<keyword evidence="3" id="KW-0521">NADP</keyword>
<evidence type="ECO:0000256" key="3">
    <source>
        <dbReference type="ARBA" id="ARBA00022857"/>
    </source>
</evidence>
<comment type="subcellular location">
    <subcellularLocation>
        <location evidence="7">Cytoplasm</location>
    </subcellularLocation>
</comment>
<dbReference type="PROSITE" id="PS51383">
    <property type="entry name" value="YJEF_C_3"/>
    <property type="match status" value="1"/>
</dbReference>
<feature type="region of interest" description="Disordered" evidence="9">
    <location>
        <begin position="709"/>
        <end position="742"/>
    </location>
</feature>
<keyword evidence="1 7" id="KW-0547">Nucleotide-binding</keyword>
<gene>
    <name evidence="11" type="ORF">TASIC1_0009046700</name>
</gene>
<evidence type="ECO:0000256" key="6">
    <source>
        <dbReference type="ARBA" id="ARBA00047472"/>
    </source>
</evidence>
<comment type="similarity">
    <text evidence="7">Belongs to the NnrD/CARKD family.</text>
</comment>
<dbReference type="GO" id="GO:0005524">
    <property type="term" value="F:ATP binding"/>
    <property type="evidence" value="ECO:0007669"/>
    <property type="project" value="UniProtKB-KW"/>
</dbReference>
<dbReference type="EMBL" id="BLZH01000009">
    <property type="protein sequence ID" value="GFP58130.1"/>
    <property type="molecule type" value="Genomic_DNA"/>
</dbReference>
<feature type="binding site" evidence="7">
    <location>
        <begin position="231"/>
        <end position="240"/>
    </location>
    <ligand>
        <name>ATP</name>
        <dbReference type="ChEBI" id="CHEBI:30616"/>
    </ligand>
</feature>
<dbReference type="SUPFAM" id="SSF53613">
    <property type="entry name" value="Ribokinase-like"/>
    <property type="match status" value="1"/>
</dbReference>
<name>A0A6V8R0P4_TRIAP</name>
<evidence type="ECO:0000256" key="2">
    <source>
        <dbReference type="ARBA" id="ARBA00022840"/>
    </source>
</evidence>
<comment type="catalytic activity">
    <reaction evidence="6 7">
        <text>(6S)-NADPHX + ATP = ADP + phosphate + NADPH + H(+)</text>
        <dbReference type="Rhea" id="RHEA:32231"/>
        <dbReference type="ChEBI" id="CHEBI:15378"/>
        <dbReference type="ChEBI" id="CHEBI:30616"/>
        <dbReference type="ChEBI" id="CHEBI:43474"/>
        <dbReference type="ChEBI" id="CHEBI:57783"/>
        <dbReference type="ChEBI" id="CHEBI:64076"/>
        <dbReference type="ChEBI" id="CHEBI:456216"/>
        <dbReference type="EC" id="4.2.1.93"/>
    </reaction>
</comment>
<feature type="binding site" evidence="7">
    <location>
        <position position="119"/>
    </location>
    <ligand>
        <name>(6S)-NADPHX</name>
        <dbReference type="ChEBI" id="CHEBI:64076"/>
    </ligand>
</feature>
<dbReference type="InterPro" id="IPR000631">
    <property type="entry name" value="CARKD"/>
</dbReference>
<organism evidence="11 12">
    <name type="scientific">Trichoderma asperellum</name>
    <name type="common">Filamentous fungus</name>
    <dbReference type="NCBI Taxonomy" id="101201"/>
    <lineage>
        <taxon>Eukaryota</taxon>
        <taxon>Fungi</taxon>
        <taxon>Dikarya</taxon>
        <taxon>Ascomycota</taxon>
        <taxon>Pezizomycotina</taxon>
        <taxon>Sordariomycetes</taxon>
        <taxon>Hypocreomycetidae</taxon>
        <taxon>Hypocreales</taxon>
        <taxon>Hypocreaceae</taxon>
        <taxon>Trichoderma</taxon>
    </lineage>
</organism>
<dbReference type="Pfam" id="PF01256">
    <property type="entry name" value="Carb_kinase"/>
    <property type="match status" value="1"/>
</dbReference>
<evidence type="ECO:0000313" key="12">
    <source>
        <dbReference type="Proteomes" id="UP000517252"/>
    </source>
</evidence>
<feature type="compositionally biased region" description="Pro residues" evidence="9">
    <location>
        <begin position="433"/>
        <end position="446"/>
    </location>
</feature>